<evidence type="ECO:0000256" key="4">
    <source>
        <dbReference type="ARBA" id="ARBA00022475"/>
    </source>
</evidence>
<evidence type="ECO:0000256" key="11">
    <source>
        <dbReference type="ARBA" id="ARBA00023065"/>
    </source>
</evidence>
<dbReference type="NCBIfam" id="NF003243">
    <property type="entry name" value="PRK04201.1"/>
    <property type="match status" value="1"/>
</dbReference>
<evidence type="ECO:0000256" key="1">
    <source>
        <dbReference type="ARBA" id="ARBA00004651"/>
    </source>
</evidence>
<keyword evidence="4 13" id="KW-1003">Cell membrane</keyword>
<dbReference type="InterPro" id="IPR023498">
    <property type="entry name" value="Zn_transptr_ZupT"/>
</dbReference>
<evidence type="ECO:0000256" key="2">
    <source>
        <dbReference type="ARBA" id="ARBA00009703"/>
    </source>
</evidence>
<keyword evidence="12 13" id="KW-0472">Membrane</keyword>
<accession>A0A1D7TJD9</accession>
<evidence type="ECO:0000256" key="3">
    <source>
        <dbReference type="ARBA" id="ARBA00022448"/>
    </source>
</evidence>
<dbReference type="HAMAP" id="MF_00548">
    <property type="entry name" value="ZupT"/>
    <property type="match status" value="1"/>
</dbReference>
<dbReference type="Pfam" id="PF02535">
    <property type="entry name" value="Zip"/>
    <property type="match status" value="1"/>
</dbReference>
<proteinExistence type="inferred from homology"/>
<feature type="transmembrane region" description="Helical" evidence="13">
    <location>
        <begin position="12"/>
        <end position="32"/>
    </location>
</feature>
<comment type="subcellular location">
    <subcellularLocation>
        <location evidence="1 13">Cell membrane</location>
        <topology evidence="1 13">Multi-pass membrane protein</topology>
    </subcellularLocation>
</comment>
<evidence type="ECO:0000256" key="8">
    <source>
        <dbReference type="ARBA" id="ARBA00022906"/>
    </source>
</evidence>
<feature type="binding site" description="M2 metal binding site" evidence="13">
    <location>
        <position position="147"/>
    </location>
    <ligand>
        <name>Fe(2+)</name>
        <dbReference type="ChEBI" id="CHEBI:29033"/>
    </ligand>
</feature>
<sequence length="281" mass="30060">MIDVTLEQFIPAFLLTLFAGLSTGFGALIAFFSKNKSHTFLSIGLGFSAGVMVYVSFVEILYKSKMAFTTIYASPIIGESFALVCFFGGIGMSAIIDRLIPDDVNPHEPKSNKELSVLKEGNQHSVLKDSALKRTGIFTALAIGIHNFPEGFATFIAALENVHVGVTIALAIAIHNIPEGMAVSLPIYHATGNRKSAFWYAFISGLAEPVGALVGFFLLLPIMGELTLGVTFGIVAGIMVYISFDELLPSARVYGNAHTTILGIVLGMMVMAVSLVAFKLI</sequence>
<dbReference type="AlphaFoldDB" id="A0A1D7TJD9"/>
<feature type="binding site" description="M2 metal binding site" evidence="13">
    <location>
        <position position="150"/>
    </location>
    <ligand>
        <name>Fe(2+)</name>
        <dbReference type="ChEBI" id="CHEBI:29033"/>
    </ligand>
</feature>
<keyword evidence="3 13" id="KW-0813">Transport</keyword>
<feature type="transmembrane region" description="Helical" evidence="13">
    <location>
        <begin position="197"/>
        <end position="219"/>
    </location>
</feature>
<keyword evidence="5 13" id="KW-0812">Transmembrane</keyword>
<keyword evidence="8 13" id="KW-0864">Zinc transport</keyword>
<dbReference type="PANTHER" id="PTHR11040:SF205">
    <property type="entry name" value="ZINC TRANSPORTER ZUPT"/>
    <property type="match status" value="1"/>
</dbReference>
<comment type="function">
    <text evidence="13">Mediates zinc uptake. May also transport other divalent cations.</text>
</comment>
<dbReference type="PATRIC" id="fig|1193502.14.peg.1349"/>
<keyword evidence="10" id="KW-0408">Iron</keyword>
<evidence type="ECO:0000313" key="15">
    <source>
        <dbReference type="Proteomes" id="UP000094609"/>
    </source>
</evidence>
<dbReference type="GO" id="GO:0046872">
    <property type="term" value="F:metal ion binding"/>
    <property type="evidence" value="ECO:0007669"/>
    <property type="project" value="UniProtKB-KW"/>
</dbReference>
<keyword evidence="6" id="KW-0479">Metal-binding</keyword>
<evidence type="ECO:0000256" key="7">
    <source>
        <dbReference type="ARBA" id="ARBA00022833"/>
    </source>
</evidence>
<feature type="transmembrane region" description="Helical" evidence="13">
    <location>
        <begin position="39"/>
        <end position="61"/>
    </location>
</feature>
<feature type="binding site" description="M1 metal binding site" evidence="13">
    <location>
        <position position="175"/>
    </location>
    <ligand>
        <name>Zn(2+)</name>
        <dbReference type="ChEBI" id="CHEBI:29105"/>
    </ligand>
</feature>
<comment type="catalytic activity">
    <reaction evidence="13">
        <text>Zn(2+)(in) = Zn(2+)(out)</text>
        <dbReference type="Rhea" id="RHEA:29351"/>
        <dbReference type="ChEBI" id="CHEBI:29105"/>
    </reaction>
</comment>
<feature type="transmembrane region" description="Helical" evidence="13">
    <location>
        <begin position="256"/>
        <end position="278"/>
    </location>
</feature>
<comment type="similarity">
    <text evidence="2 13">Belongs to the ZIP transporter (TC 2.A.5) family. ZupT subfamily.</text>
</comment>
<dbReference type="STRING" id="1193502.SHALO_1329"/>
<organism evidence="14 15">
    <name type="scientific">Sulfurospirillum halorespirans DSM 13726</name>
    <dbReference type="NCBI Taxonomy" id="1193502"/>
    <lineage>
        <taxon>Bacteria</taxon>
        <taxon>Pseudomonadati</taxon>
        <taxon>Campylobacterota</taxon>
        <taxon>Epsilonproteobacteria</taxon>
        <taxon>Campylobacterales</taxon>
        <taxon>Sulfurospirillaceae</taxon>
        <taxon>Sulfurospirillum</taxon>
    </lineage>
</organism>
<keyword evidence="9 13" id="KW-1133">Transmembrane helix</keyword>
<dbReference type="EMBL" id="CP017111">
    <property type="protein sequence ID" value="AOO65107.1"/>
    <property type="molecule type" value="Genomic_DNA"/>
</dbReference>
<dbReference type="Proteomes" id="UP000094609">
    <property type="component" value="Chromosome"/>
</dbReference>
<dbReference type="InterPro" id="IPR003689">
    <property type="entry name" value="ZIP"/>
</dbReference>
<comment type="caution">
    <text evidence="13">Lacks conserved residue(s) required for the propagation of feature annotation.</text>
</comment>
<feature type="transmembrane region" description="Helical" evidence="13">
    <location>
        <begin position="152"/>
        <end position="177"/>
    </location>
</feature>
<dbReference type="GO" id="GO:0005385">
    <property type="term" value="F:zinc ion transmembrane transporter activity"/>
    <property type="evidence" value="ECO:0007669"/>
    <property type="project" value="UniProtKB-UniRule"/>
</dbReference>
<keyword evidence="7 13" id="KW-0862">Zinc</keyword>
<feature type="transmembrane region" description="Helical" evidence="13">
    <location>
        <begin position="226"/>
        <end position="244"/>
    </location>
</feature>
<keyword evidence="11 13" id="KW-0406">Ion transport</keyword>
<dbReference type="GO" id="GO:0005886">
    <property type="term" value="C:plasma membrane"/>
    <property type="evidence" value="ECO:0007669"/>
    <property type="project" value="UniProtKB-SubCell"/>
</dbReference>
<feature type="binding site" description="M2 metal binding site" evidence="13">
    <location>
        <position position="179"/>
    </location>
    <ligand>
        <name>Fe(2+)</name>
        <dbReference type="ChEBI" id="CHEBI:29033"/>
    </ligand>
</feature>
<evidence type="ECO:0000256" key="5">
    <source>
        <dbReference type="ARBA" id="ARBA00022692"/>
    </source>
</evidence>
<feature type="binding site" description="M2 metal binding site" evidence="13">
    <location>
        <position position="208"/>
    </location>
    <ligand>
        <name>Fe(2+)</name>
        <dbReference type="ChEBI" id="CHEBI:29033"/>
    </ligand>
</feature>
<evidence type="ECO:0000256" key="9">
    <source>
        <dbReference type="ARBA" id="ARBA00022989"/>
    </source>
</evidence>
<name>A0A1D7TJD9_9BACT</name>
<gene>
    <name evidence="13" type="primary">zupT</name>
    <name evidence="14" type="ORF">SHALO_1329</name>
</gene>
<feature type="binding site" description="M1 metal binding site" evidence="13">
    <location>
        <position position="150"/>
    </location>
    <ligand>
        <name>Zn(2+)</name>
        <dbReference type="ChEBI" id="CHEBI:29105"/>
    </ligand>
</feature>
<evidence type="ECO:0000256" key="13">
    <source>
        <dbReference type="HAMAP-Rule" id="MF_00548"/>
    </source>
</evidence>
<evidence type="ECO:0000256" key="10">
    <source>
        <dbReference type="ARBA" id="ARBA00023004"/>
    </source>
</evidence>
<reference evidence="15" key="1">
    <citation type="submission" date="2016-08" db="EMBL/GenBank/DDBJ databases">
        <title>Complete genome sequence of the organohalide-respiring Epsilonproteobacterium Sulfurospirillum halorespirans.</title>
        <authorList>
            <person name="Goris T."/>
            <person name="Zimmermann J."/>
            <person name="Schenz B."/>
            <person name="Lemos M."/>
            <person name="Hackermueller J."/>
            <person name="Diekert G."/>
        </authorList>
    </citation>
    <scope>NUCLEOTIDE SEQUENCE [LARGE SCALE GENOMIC DNA]</scope>
    <source>
        <strain>DSM 13726</strain>
        <strain evidence="15">PCE-M2</strain>
    </source>
</reference>
<dbReference type="KEGG" id="shal:SHALO_1329"/>
<feature type="binding site" description="M1 metal binding site" evidence="13">
    <location>
        <position position="179"/>
    </location>
    <ligand>
        <name>Zn(2+)</name>
        <dbReference type="ChEBI" id="CHEBI:29105"/>
    </ligand>
</feature>
<feature type="binding site" description="M2 metal binding site" evidence="13">
    <location>
        <position position="176"/>
    </location>
    <ligand>
        <name>Fe(2+)</name>
        <dbReference type="ChEBI" id="CHEBI:29033"/>
    </ligand>
</feature>
<evidence type="ECO:0000256" key="6">
    <source>
        <dbReference type="ARBA" id="ARBA00022723"/>
    </source>
</evidence>
<dbReference type="PANTHER" id="PTHR11040">
    <property type="entry name" value="ZINC/IRON TRANSPORTER"/>
    <property type="match status" value="1"/>
</dbReference>
<evidence type="ECO:0000313" key="14">
    <source>
        <dbReference type="EMBL" id="AOO65107.1"/>
    </source>
</evidence>
<protein>
    <recommendedName>
        <fullName evidence="13">Zinc transporter ZupT</fullName>
    </recommendedName>
</protein>
<keyword evidence="15" id="KW-1185">Reference proteome</keyword>
<evidence type="ECO:0000256" key="12">
    <source>
        <dbReference type="ARBA" id="ARBA00023136"/>
    </source>
</evidence>